<feature type="domain" description="CBM6" evidence="1">
    <location>
        <begin position="706"/>
        <end position="866"/>
    </location>
</feature>
<dbReference type="RefSeq" id="WP_239693311.1">
    <property type="nucleotide sequence ID" value="NZ_LRML01000002.1"/>
</dbReference>
<dbReference type="Gene3D" id="2.60.120.260">
    <property type="entry name" value="Galactose-binding domain-like"/>
    <property type="match status" value="1"/>
</dbReference>
<evidence type="ECO:0000313" key="3">
    <source>
        <dbReference type="Proteomes" id="UP001596405"/>
    </source>
</evidence>
<dbReference type="SUPFAM" id="SSF48208">
    <property type="entry name" value="Six-hairpin glycosidases"/>
    <property type="match status" value="1"/>
</dbReference>
<accession>A0ABW2DQV3</accession>
<dbReference type="InterPro" id="IPR035396">
    <property type="entry name" value="Bac_rhamnosid6H"/>
</dbReference>
<evidence type="ECO:0000313" key="2">
    <source>
        <dbReference type="EMBL" id="MFC6999448.1"/>
    </source>
</evidence>
<dbReference type="InterPro" id="IPR008979">
    <property type="entry name" value="Galactose-bd-like_sf"/>
</dbReference>
<organism evidence="2 3">
    <name type="scientific">Rufibacter roseus</name>
    <dbReference type="NCBI Taxonomy" id="1567108"/>
    <lineage>
        <taxon>Bacteria</taxon>
        <taxon>Pseudomonadati</taxon>
        <taxon>Bacteroidota</taxon>
        <taxon>Cytophagia</taxon>
        <taxon>Cytophagales</taxon>
        <taxon>Hymenobacteraceae</taxon>
        <taxon>Rufibacter</taxon>
    </lineage>
</organism>
<protein>
    <submittedName>
        <fullName evidence="2">Glycogen debranching protein</fullName>
    </submittedName>
</protein>
<dbReference type="InterPro" id="IPR012341">
    <property type="entry name" value="6hp_glycosidase-like_sf"/>
</dbReference>
<dbReference type="EMBL" id="JBHSYQ010000015">
    <property type="protein sequence ID" value="MFC6999448.1"/>
    <property type="molecule type" value="Genomic_DNA"/>
</dbReference>
<dbReference type="Proteomes" id="UP001596405">
    <property type="component" value="Unassembled WGS sequence"/>
</dbReference>
<dbReference type="Pfam" id="PF17389">
    <property type="entry name" value="Bac_rhamnosid6H"/>
    <property type="match status" value="1"/>
</dbReference>
<evidence type="ECO:0000259" key="1">
    <source>
        <dbReference type="PROSITE" id="PS51175"/>
    </source>
</evidence>
<keyword evidence="3" id="KW-1185">Reference proteome</keyword>
<sequence length="871" mass="97842">MYTSDAFQLFHNRVVQGNFVAEALSPTHLRSSYQSPANQTFSRLLEYKFSLNGKDNELPMGVNHRLVLQPEQGKIETPVVVFGKATGQNITKAPDDFLEPNVEVTFRVDLRPVLQAFEKEGYYTAFNGEKLYETDFKGVFIAGGSEPLTWDFENLPNRQHLQLTDSDKDGIYTVTLTFNAYNPENFTASEWKLERDLSKLPQYSSDQVLLDALYNMSLEEMLLDIRPDSTFMAGEKWDGVWTRDISYSILLSLAAIEPQLCLNSLRRKVKDGRIVQDTGTGGSWPISSDRTTWALAAWEVYKVTGDKEWLREAYSIIKKTAEEDLATVVDHGTGLFRGESSFLDWRKQTYPAWMEPVDIYLSLNLGTNVVHYQTYQILAQMAELLEEPANVYRQTAEHINKGINQLLWVPEKKYYGQFLYGRQNLTLSPRSEALGEALAILFNVANKERKEEVLANSPQTPFGTPSIYPYIPEIPPYHNNSMWPFVQAYWTWAAAQEGHTQVVSQSMAALYRAAALFLTNKENLVAETGDYKGTEINSDRQLWSVAGNLAMVYRVFFGMQYEQNKLVFNPVVPESYAGNKKLQNFPYRNATLTLELEGYGTKLEKIYLDGKSLAKAEIPANLTGHHTLKMVLANDKGVTTAPNLVQNAFSPITPVVTYTNGTLNWSPVKGAASYNVYRNGKAVSKVTTNSFKVAVPAKGTEEYQISTIGSENSESFLSEPVLVTAPTSVQLIESEVAGNSKAHNAAGFTGSGYIQIAKGSPTPISWKVSAPQDGLYSVDFRYANGNGPINTDNKAAIRTLTLDKQRVGAVVFPQRGFEEWSNWGYSNHWQVYLTKGEHTFSLSFEPSDENMNGEINEALLDHLRLIYIKEK</sequence>
<proteinExistence type="predicted"/>
<dbReference type="PROSITE" id="PS51175">
    <property type="entry name" value="CBM6"/>
    <property type="match status" value="1"/>
</dbReference>
<dbReference type="Gene3D" id="1.50.10.10">
    <property type="match status" value="1"/>
</dbReference>
<dbReference type="InterPro" id="IPR008928">
    <property type="entry name" value="6-hairpin_glycosidase_sf"/>
</dbReference>
<dbReference type="SUPFAM" id="SSF49785">
    <property type="entry name" value="Galactose-binding domain-like"/>
    <property type="match status" value="1"/>
</dbReference>
<dbReference type="InterPro" id="IPR005084">
    <property type="entry name" value="CBM6"/>
</dbReference>
<comment type="caution">
    <text evidence="2">The sequence shown here is derived from an EMBL/GenBank/DDBJ whole genome shotgun (WGS) entry which is preliminary data.</text>
</comment>
<name>A0ABW2DQV3_9BACT</name>
<reference evidence="3" key="1">
    <citation type="journal article" date="2019" name="Int. J. Syst. Evol. Microbiol.">
        <title>The Global Catalogue of Microorganisms (GCM) 10K type strain sequencing project: providing services to taxonomists for standard genome sequencing and annotation.</title>
        <authorList>
            <consortium name="The Broad Institute Genomics Platform"/>
            <consortium name="The Broad Institute Genome Sequencing Center for Infectious Disease"/>
            <person name="Wu L."/>
            <person name="Ma J."/>
        </authorList>
    </citation>
    <scope>NUCLEOTIDE SEQUENCE [LARGE SCALE GENOMIC DNA]</scope>
    <source>
        <strain evidence="3">CGMCC 4.7393</strain>
    </source>
</reference>
<gene>
    <name evidence="2" type="ORF">ACFQHR_17565</name>
</gene>